<evidence type="ECO:0000259" key="9">
    <source>
        <dbReference type="PROSITE" id="PS50011"/>
    </source>
</evidence>
<evidence type="ECO:0000313" key="10">
    <source>
        <dbReference type="Ensembl" id="ENSHHUP00000029924.1"/>
    </source>
</evidence>
<evidence type="ECO:0000256" key="1">
    <source>
        <dbReference type="ARBA" id="ARBA00012513"/>
    </source>
</evidence>
<accession>A0A4W5LW51</accession>
<reference evidence="10" key="2">
    <citation type="submission" date="2025-08" db="UniProtKB">
        <authorList>
            <consortium name="Ensembl"/>
        </authorList>
    </citation>
    <scope>IDENTIFICATION</scope>
</reference>
<evidence type="ECO:0000256" key="4">
    <source>
        <dbReference type="ARBA" id="ARBA00022741"/>
    </source>
</evidence>
<dbReference type="PANTHER" id="PTHR24356:SF163">
    <property type="entry name" value="3-PHOSPHOINOSITIDE-DEPENDENT PROTEIN KINASE 1-RELATED"/>
    <property type="match status" value="1"/>
</dbReference>
<dbReference type="SUPFAM" id="SSF56112">
    <property type="entry name" value="Protein kinase-like (PK-like)"/>
    <property type="match status" value="1"/>
</dbReference>
<reference evidence="10" key="3">
    <citation type="submission" date="2025-09" db="UniProtKB">
        <authorList>
            <consortium name="Ensembl"/>
        </authorList>
    </citation>
    <scope>IDENTIFICATION</scope>
</reference>
<dbReference type="GO" id="GO:0035556">
    <property type="term" value="P:intracellular signal transduction"/>
    <property type="evidence" value="ECO:0007669"/>
    <property type="project" value="TreeGrafter"/>
</dbReference>
<organism evidence="10 11">
    <name type="scientific">Hucho hucho</name>
    <name type="common">huchen</name>
    <dbReference type="NCBI Taxonomy" id="62062"/>
    <lineage>
        <taxon>Eukaryota</taxon>
        <taxon>Metazoa</taxon>
        <taxon>Chordata</taxon>
        <taxon>Craniata</taxon>
        <taxon>Vertebrata</taxon>
        <taxon>Euteleostomi</taxon>
        <taxon>Actinopterygii</taxon>
        <taxon>Neopterygii</taxon>
        <taxon>Teleostei</taxon>
        <taxon>Protacanthopterygii</taxon>
        <taxon>Salmoniformes</taxon>
        <taxon>Salmonidae</taxon>
        <taxon>Salmoninae</taxon>
        <taxon>Hucho</taxon>
    </lineage>
</organism>
<dbReference type="EC" id="2.7.11.1" evidence="1"/>
<dbReference type="GO" id="GO:0004674">
    <property type="term" value="F:protein serine/threonine kinase activity"/>
    <property type="evidence" value="ECO:0007669"/>
    <property type="project" value="UniProtKB-KW"/>
</dbReference>
<evidence type="ECO:0000256" key="8">
    <source>
        <dbReference type="ARBA" id="ARBA00048679"/>
    </source>
</evidence>
<proteinExistence type="predicted"/>
<evidence type="ECO:0000256" key="2">
    <source>
        <dbReference type="ARBA" id="ARBA00022527"/>
    </source>
</evidence>
<keyword evidence="2" id="KW-0723">Serine/threonine-protein kinase</keyword>
<dbReference type="PROSITE" id="PS50011">
    <property type="entry name" value="PROTEIN_KINASE_DOM"/>
    <property type="match status" value="1"/>
</dbReference>
<keyword evidence="4" id="KW-0547">Nucleotide-binding</keyword>
<evidence type="ECO:0000256" key="6">
    <source>
        <dbReference type="ARBA" id="ARBA00022840"/>
    </source>
</evidence>
<dbReference type="AlphaFoldDB" id="A0A4W5LW51"/>
<dbReference type="InterPro" id="IPR011009">
    <property type="entry name" value="Kinase-like_dom_sf"/>
</dbReference>
<keyword evidence="11" id="KW-1185">Reference proteome</keyword>
<name>A0A4W5LW51_9TELE</name>
<evidence type="ECO:0000256" key="7">
    <source>
        <dbReference type="ARBA" id="ARBA00047899"/>
    </source>
</evidence>
<protein>
    <recommendedName>
        <fullName evidence="1">non-specific serine/threonine protein kinase</fullName>
        <ecNumber evidence="1">2.7.11.1</ecNumber>
    </recommendedName>
</protein>
<dbReference type="Proteomes" id="UP000314982">
    <property type="component" value="Unassembled WGS sequence"/>
</dbReference>
<keyword evidence="6" id="KW-0067">ATP-binding</keyword>
<dbReference type="Pfam" id="PF00069">
    <property type="entry name" value="Pkinase"/>
    <property type="match status" value="1"/>
</dbReference>
<dbReference type="PANTHER" id="PTHR24356">
    <property type="entry name" value="SERINE/THREONINE-PROTEIN KINASE"/>
    <property type="match status" value="1"/>
</dbReference>
<dbReference type="Gene3D" id="3.30.200.20">
    <property type="entry name" value="Phosphorylase Kinase, domain 1"/>
    <property type="match status" value="1"/>
</dbReference>
<dbReference type="InterPro" id="IPR050236">
    <property type="entry name" value="Ser_Thr_kinase_AGC"/>
</dbReference>
<feature type="domain" description="Protein kinase" evidence="9">
    <location>
        <begin position="7"/>
        <end position="110"/>
    </location>
</feature>
<comment type="catalytic activity">
    <reaction evidence="7">
        <text>L-threonyl-[protein] + ATP = O-phospho-L-threonyl-[protein] + ADP + H(+)</text>
        <dbReference type="Rhea" id="RHEA:46608"/>
        <dbReference type="Rhea" id="RHEA-COMP:11060"/>
        <dbReference type="Rhea" id="RHEA-COMP:11605"/>
        <dbReference type="ChEBI" id="CHEBI:15378"/>
        <dbReference type="ChEBI" id="CHEBI:30013"/>
        <dbReference type="ChEBI" id="CHEBI:30616"/>
        <dbReference type="ChEBI" id="CHEBI:61977"/>
        <dbReference type="ChEBI" id="CHEBI:456216"/>
        <dbReference type="EC" id="2.7.11.1"/>
    </reaction>
</comment>
<evidence type="ECO:0000256" key="5">
    <source>
        <dbReference type="ARBA" id="ARBA00022777"/>
    </source>
</evidence>
<keyword evidence="5" id="KW-0418">Kinase</keyword>
<keyword evidence="3" id="KW-0808">Transferase</keyword>
<dbReference type="STRING" id="62062.ENSHHUP00000029924"/>
<dbReference type="InterPro" id="IPR000719">
    <property type="entry name" value="Prot_kinase_dom"/>
</dbReference>
<comment type="catalytic activity">
    <reaction evidence="8">
        <text>L-seryl-[protein] + ATP = O-phospho-L-seryl-[protein] + ADP + H(+)</text>
        <dbReference type="Rhea" id="RHEA:17989"/>
        <dbReference type="Rhea" id="RHEA-COMP:9863"/>
        <dbReference type="Rhea" id="RHEA-COMP:11604"/>
        <dbReference type="ChEBI" id="CHEBI:15378"/>
        <dbReference type="ChEBI" id="CHEBI:29999"/>
        <dbReference type="ChEBI" id="CHEBI:30616"/>
        <dbReference type="ChEBI" id="CHEBI:83421"/>
        <dbReference type="ChEBI" id="CHEBI:456216"/>
        <dbReference type="EC" id="2.7.11.1"/>
    </reaction>
</comment>
<dbReference type="GO" id="GO:0005524">
    <property type="term" value="F:ATP binding"/>
    <property type="evidence" value="ECO:0007669"/>
    <property type="project" value="UniProtKB-KW"/>
</dbReference>
<dbReference type="Ensembl" id="ENSHHUT00000031167.1">
    <property type="protein sequence ID" value="ENSHHUP00000029924.1"/>
    <property type="gene ID" value="ENSHHUG00000019063.1"/>
</dbReference>
<sequence>PSRVCSGAPWVRQPVRSFAKVYHAQFKRTGANFAIKVMDQEFIKRHKKVPFVVMERQVMSKLSHPNIVKFYCSFKVDPLYMVMELCRGGELLHFIWYSNVNLCMSSTCIR</sequence>
<evidence type="ECO:0000313" key="11">
    <source>
        <dbReference type="Proteomes" id="UP000314982"/>
    </source>
</evidence>
<evidence type="ECO:0000256" key="3">
    <source>
        <dbReference type="ARBA" id="ARBA00022679"/>
    </source>
</evidence>
<reference evidence="11" key="1">
    <citation type="submission" date="2018-06" db="EMBL/GenBank/DDBJ databases">
        <title>Genome assembly of Danube salmon.</title>
        <authorList>
            <person name="Macqueen D.J."/>
            <person name="Gundappa M.K."/>
        </authorList>
    </citation>
    <scope>NUCLEOTIDE SEQUENCE [LARGE SCALE GENOMIC DNA]</scope>
</reference>